<keyword evidence="4 6" id="KW-0378">Hydrolase</keyword>
<comment type="similarity">
    <text evidence="1 6">Belongs to the peptidase S8 family.</text>
</comment>
<name>A0ABR1RLN8_9PEZI</name>
<evidence type="ECO:0000256" key="1">
    <source>
        <dbReference type="ARBA" id="ARBA00011073"/>
    </source>
</evidence>
<dbReference type="Gene3D" id="3.40.50.200">
    <property type="entry name" value="Peptidase S8/S53 domain"/>
    <property type="match status" value="2"/>
</dbReference>
<feature type="active site" description="Charge relay system" evidence="6">
    <location>
        <position position="262"/>
    </location>
</feature>
<evidence type="ECO:0000256" key="4">
    <source>
        <dbReference type="ARBA" id="ARBA00022801"/>
    </source>
</evidence>
<keyword evidence="11" id="KW-1185">Reference proteome</keyword>
<dbReference type="InterPro" id="IPR050131">
    <property type="entry name" value="Peptidase_S8_subtilisin-like"/>
</dbReference>
<keyword evidence="5 6" id="KW-0720">Serine protease</keyword>
<feature type="domain" description="C5a peptidase/Subtilisin-like protease SBT2-like Fn3-like" evidence="9">
    <location>
        <begin position="676"/>
        <end position="794"/>
    </location>
</feature>
<comment type="caution">
    <text evidence="10">The sequence shown here is derived from an EMBL/GenBank/DDBJ whole genome shotgun (WGS) entry which is preliminary data.</text>
</comment>
<evidence type="ECO:0000256" key="7">
    <source>
        <dbReference type="SAM" id="SignalP"/>
    </source>
</evidence>
<dbReference type="PRINTS" id="PR00723">
    <property type="entry name" value="SUBTILISIN"/>
</dbReference>
<feature type="signal peptide" evidence="7">
    <location>
        <begin position="1"/>
        <end position="23"/>
    </location>
</feature>
<dbReference type="InterPro" id="IPR010435">
    <property type="entry name" value="C5a/SBT2-like_Fn3"/>
</dbReference>
<dbReference type="PANTHER" id="PTHR43806:SF66">
    <property type="entry name" value="SERIN ENDOPEPTIDASE"/>
    <property type="match status" value="1"/>
</dbReference>
<dbReference type="SUPFAM" id="SSF52743">
    <property type="entry name" value="Subtilisin-like"/>
    <property type="match status" value="1"/>
</dbReference>
<dbReference type="Pfam" id="PF06280">
    <property type="entry name" value="fn3_5"/>
    <property type="match status" value="1"/>
</dbReference>
<evidence type="ECO:0000259" key="9">
    <source>
        <dbReference type="Pfam" id="PF06280"/>
    </source>
</evidence>
<evidence type="ECO:0000259" key="8">
    <source>
        <dbReference type="Pfam" id="PF00082"/>
    </source>
</evidence>
<evidence type="ECO:0000313" key="10">
    <source>
        <dbReference type="EMBL" id="KAK8015516.1"/>
    </source>
</evidence>
<proteinExistence type="inferred from homology"/>
<dbReference type="InterPro" id="IPR015500">
    <property type="entry name" value="Peptidase_S8_subtilisin-rel"/>
</dbReference>
<keyword evidence="2 6" id="KW-0645">Protease</keyword>
<keyword evidence="3 7" id="KW-0732">Signal</keyword>
<dbReference type="InterPro" id="IPR000209">
    <property type="entry name" value="Peptidase_S8/S53_dom"/>
</dbReference>
<feature type="active site" description="Charge relay system" evidence="6">
    <location>
        <position position="594"/>
    </location>
</feature>
<feature type="chain" id="PRO_5045279779" evidence="7">
    <location>
        <begin position="24"/>
        <end position="931"/>
    </location>
</feature>
<dbReference type="PANTHER" id="PTHR43806">
    <property type="entry name" value="PEPTIDASE S8"/>
    <property type="match status" value="1"/>
</dbReference>
<dbReference type="Pfam" id="PF00082">
    <property type="entry name" value="Peptidase_S8"/>
    <property type="match status" value="1"/>
</dbReference>
<dbReference type="PROSITE" id="PS00138">
    <property type="entry name" value="SUBTILASE_SER"/>
    <property type="match status" value="1"/>
</dbReference>
<organism evidence="10 11">
    <name type="scientific">Apiospora marii</name>
    <dbReference type="NCBI Taxonomy" id="335849"/>
    <lineage>
        <taxon>Eukaryota</taxon>
        <taxon>Fungi</taxon>
        <taxon>Dikarya</taxon>
        <taxon>Ascomycota</taxon>
        <taxon>Pezizomycotina</taxon>
        <taxon>Sordariomycetes</taxon>
        <taxon>Xylariomycetidae</taxon>
        <taxon>Amphisphaeriales</taxon>
        <taxon>Apiosporaceae</taxon>
        <taxon>Apiospora</taxon>
    </lineage>
</organism>
<dbReference type="Proteomes" id="UP001396898">
    <property type="component" value="Unassembled WGS sequence"/>
</dbReference>
<dbReference type="PROSITE" id="PS51892">
    <property type="entry name" value="SUBTILASE"/>
    <property type="match status" value="1"/>
</dbReference>
<feature type="active site" description="Charge relay system" evidence="6">
    <location>
        <position position="220"/>
    </location>
</feature>
<reference evidence="10 11" key="1">
    <citation type="submission" date="2023-01" db="EMBL/GenBank/DDBJ databases">
        <title>Analysis of 21 Apiospora genomes using comparative genomics revels a genus with tremendous synthesis potential of carbohydrate active enzymes and secondary metabolites.</title>
        <authorList>
            <person name="Sorensen T."/>
        </authorList>
    </citation>
    <scope>NUCLEOTIDE SEQUENCE [LARGE SCALE GENOMIC DNA]</scope>
    <source>
        <strain evidence="10 11">CBS 20057</strain>
    </source>
</reference>
<evidence type="ECO:0000313" key="11">
    <source>
        <dbReference type="Proteomes" id="UP001396898"/>
    </source>
</evidence>
<evidence type="ECO:0000256" key="2">
    <source>
        <dbReference type="ARBA" id="ARBA00022670"/>
    </source>
</evidence>
<evidence type="ECO:0000256" key="5">
    <source>
        <dbReference type="ARBA" id="ARBA00022825"/>
    </source>
</evidence>
<gene>
    <name evidence="10" type="ORF">PG991_008404</name>
</gene>
<evidence type="ECO:0000256" key="6">
    <source>
        <dbReference type="PROSITE-ProRule" id="PRU01240"/>
    </source>
</evidence>
<feature type="domain" description="Peptidase S8/S53" evidence="8">
    <location>
        <begin position="211"/>
        <end position="628"/>
    </location>
</feature>
<dbReference type="EMBL" id="JAQQWI010000012">
    <property type="protein sequence ID" value="KAK8015516.1"/>
    <property type="molecule type" value="Genomic_DNA"/>
</dbReference>
<protein>
    <submittedName>
        <fullName evidence="10">Subtilisin-like serine protease</fullName>
    </submittedName>
</protein>
<accession>A0ABR1RLN8</accession>
<sequence length="931" mass="98489">MAVHSLLWAALPFLSLINPSIQASGTLRVDDEHRGTVSVVTATGTAATGTATGAATPTPIPLLGTQSEPVAVDGAYLIAFKDSYRYDDGFLTKLSTKLGIQATLRIDLTGEAFNGVSIQINQDVDDANDAVDTPTKIAALEEVVAVSPMREHPRPETPREFLPVDDPRAFLLSRDVAPGGLFKRQHLEDDSTQSTHLMTQVNEAYETGWTGKGQKIAIIDAWIDYTHPALGGCLGEGCLVTFSRSWLEPDDQDDPDPECKSHATALAGVIAAQEAVSGIRGVAPGVQLGSYAISGCRHGGNDEKLLQALDQGLRDGVTAVVYSMGSVDGWSNEALDLAFDRASRRGLLIAVSAGNHGGGGIFKTSRPAEAAEVLGVGAVDNTQSYTLGSVSTYTTDQGSSSGGEFVWRDGEPGSGATGWKGVVMPLWSKLNKDDLGEHCANLFPADVPDLSKYIVLLPRPRDGRYCSDIDMAARAGDKGAVYVLMVDGDLTQRIEIVRVDTPSLRAIAMTNQKQGDAWLELLNSGAEVTVNMTALPDKTRVLVNGPQERGGRMSSFSAWGPTYDGFAPTSVSAPGDSLLTTRSGGGWVVTGGTSLSTPFAAAVAALVAEARGTKDWKILRSLLSTTASPLIRAAPADIWDQPGLERASIAQQGAGLVQAMNAIRAPCEIDVHKILFNDTDNRQTASFTIRNPTSDAITYELGNIPAGTVHPFVPDTWWLGNYNDLTNNGLYTSDAAALSFPKTGARVTVPGGGGSATIEVTASDPHGVNKTRLPVFSGWLSLNGSDGFDYRIPYIGLAGSIDATPTMHTLAWERQDGSPIAPGGAVELSRRGGDTTQFPNLVFKVALAPRQVVTELRDAAGGDGRLGRRPAHMAYNNGGGWGWLVDFKNGSKVPDGEYVAVARSQAAFMSGGDRSEWQEATSPPLKIKWTG</sequence>
<evidence type="ECO:0000256" key="3">
    <source>
        <dbReference type="ARBA" id="ARBA00022729"/>
    </source>
</evidence>
<dbReference type="InterPro" id="IPR023828">
    <property type="entry name" value="Peptidase_S8_Ser-AS"/>
</dbReference>
<dbReference type="InterPro" id="IPR036852">
    <property type="entry name" value="Peptidase_S8/S53_dom_sf"/>
</dbReference>